<sequence length="294" mass="31494">MDVFVTGGTGTIGAAVVHRLKSAGLNVIALARSEKAVEALRLAGANAYPGDLKDPDSWLSRANACDVVIHTGATFDDDMGRVDRQAMLALKAAAKHRRHPLTVIYTGGVWLFPPNPDGPLISEKTAFSALPAFRFMTETIRTLSNGTDLNLTVIHPGLVCTRSKGPIAEMTKALKNGQPFETRAPPATVWPLVEAADLADLYLRALNLARFRATLIASGIEGISAGHLASHISARHGLPLELQTIEAPTGQTQGKDWSAGYARSQMVDTSHARRLTGWQPEHATVEDLVLALSR</sequence>
<gene>
    <name evidence="2" type="ORF">SAMN06265374_3783</name>
</gene>
<comment type="caution">
    <text evidence="2">The sequence shown here is derived from an EMBL/GenBank/DDBJ whole genome shotgun (WGS) entry which is preliminary data.</text>
</comment>
<dbReference type="InterPro" id="IPR016040">
    <property type="entry name" value="NAD(P)-bd_dom"/>
</dbReference>
<evidence type="ECO:0000259" key="1">
    <source>
        <dbReference type="Pfam" id="PF13460"/>
    </source>
</evidence>
<dbReference type="Proteomes" id="UP001157914">
    <property type="component" value="Unassembled WGS sequence"/>
</dbReference>
<protein>
    <submittedName>
        <fullName evidence="2">Nucleoside-diphosphate-sugar epimerase</fullName>
    </submittedName>
</protein>
<dbReference type="Pfam" id="PF13460">
    <property type="entry name" value="NAD_binding_10"/>
    <property type="match status" value="1"/>
</dbReference>
<accession>A0ABY1PH86</accession>
<dbReference type="InterPro" id="IPR051783">
    <property type="entry name" value="NAD(P)-dependent_oxidoreduct"/>
</dbReference>
<dbReference type="InterPro" id="IPR036291">
    <property type="entry name" value="NAD(P)-bd_dom_sf"/>
</dbReference>
<keyword evidence="3" id="KW-1185">Reference proteome</keyword>
<proteinExistence type="predicted"/>
<organism evidence="2 3">
    <name type="scientific">Roseibium denhamense</name>
    <dbReference type="NCBI Taxonomy" id="76305"/>
    <lineage>
        <taxon>Bacteria</taxon>
        <taxon>Pseudomonadati</taxon>
        <taxon>Pseudomonadota</taxon>
        <taxon>Alphaproteobacteria</taxon>
        <taxon>Hyphomicrobiales</taxon>
        <taxon>Stappiaceae</taxon>
        <taxon>Roseibium</taxon>
    </lineage>
</organism>
<evidence type="ECO:0000313" key="3">
    <source>
        <dbReference type="Proteomes" id="UP001157914"/>
    </source>
</evidence>
<dbReference type="PANTHER" id="PTHR48079:SF6">
    <property type="entry name" value="NAD(P)-BINDING DOMAIN-CONTAINING PROTEIN-RELATED"/>
    <property type="match status" value="1"/>
</dbReference>
<name>A0ABY1PH86_9HYPH</name>
<dbReference type="Gene3D" id="3.40.50.720">
    <property type="entry name" value="NAD(P)-binding Rossmann-like Domain"/>
    <property type="match status" value="1"/>
</dbReference>
<evidence type="ECO:0000313" key="2">
    <source>
        <dbReference type="EMBL" id="SMP33609.1"/>
    </source>
</evidence>
<dbReference type="EMBL" id="FXTT01000005">
    <property type="protein sequence ID" value="SMP33609.1"/>
    <property type="molecule type" value="Genomic_DNA"/>
</dbReference>
<dbReference type="RefSeq" id="WP_155189215.1">
    <property type="nucleotide sequence ID" value="NZ_BAAAEA010000001.1"/>
</dbReference>
<feature type="domain" description="NAD(P)-binding" evidence="1">
    <location>
        <begin position="7"/>
        <end position="182"/>
    </location>
</feature>
<dbReference type="SUPFAM" id="SSF51735">
    <property type="entry name" value="NAD(P)-binding Rossmann-fold domains"/>
    <property type="match status" value="1"/>
</dbReference>
<dbReference type="PANTHER" id="PTHR48079">
    <property type="entry name" value="PROTEIN YEEZ"/>
    <property type="match status" value="1"/>
</dbReference>
<reference evidence="2 3" key="1">
    <citation type="submission" date="2017-05" db="EMBL/GenBank/DDBJ databases">
        <authorList>
            <person name="Varghese N."/>
            <person name="Submissions S."/>
        </authorList>
    </citation>
    <scope>NUCLEOTIDE SEQUENCE [LARGE SCALE GENOMIC DNA]</scope>
    <source>
        <strain evidence="2 3">DSM 15949</strain>
    </source>
</reference>